<evidence type="ECO:0000313" key="1">
    <source>
        <dbReference type="EMBL" id="KAK3711735.1"/>
    </source>
</evidence>
<organism evidence="1 2">
    <name type="scientific">Elysia crispata</name>
    <name type="common">lettuce slug</name>
    <dbReference type="NCBI Taxonomy" id="231223"/>
    <lineage>
        <taxon>Eukaryota</taxon>
        <taxon>Metazoa</taxon>
        <taxon>Spiralia</taxon>
        <taxon>Lophotrochozoa</taxon>
        <taxon>Mollusca</taxon>
        <taxon>Gastropoda</taxon>
        <taxon>Heterobranchia</taxon>
        <taxon>Euthyneura</taxon>
        <taxon>Panpulmonata</taxon>
        <taxon>Sacoglossa</taxon>
        <taxon>Placobranchoidea</taxon>
        <taxon>Plakobranchidae</taxon>
        <taxon>Elysia</taxon>
    </lineage>
</organism>
<evidence type="ECO:0000313" key="2">
    <source>
        <dbReference type="Proteomes" id="UP001283361"/>
    </source>
</evidence>
<reference evidence="1" key="1">
    <citation type="journal article" date="2023" name="G3 (Bethesda)">
        <title>A reference genome for the long-term kleptoplast-retaining sea slug Elysia crispata morphotype clarki.</title>
        <authorList>
            <person name="Eastman K.E."/>
            <person name="Pendleton A.L."/>
            <person name="Shaikh M.A."/>
            <person name="Suttiyut T."/>
            <person name="Ogas R."/>
            <person name="Tomko P."/>
            <person name="Gavelis G."/>
            <person name="Widhalm J.R."/>
            <person name="Wisecaver J.H."/>
        </authorList>
    </citation>
    <scope>NUCLEOTIDE SEQUENCE</scope>
    <source>
        <strain evidence="1">ECLA1</strain>
    </source>
</reference>
<gene>
    <name evidence="1" type="ORF">RRG08_066010</name>
</gene>
<accession>A0AAE1CM57</accession>
<name>A0AAE1CM57_9GAST</name>
<protein>
    <submittedName>
        <fullName evidence="1">Uncharacterized protein</fullName>
    </submittedName>
</protein>
<keyword evidence="2" id="KW-1185">Reference proteome</keyword>
<proteinExistence type="predicted"/>
<dbReference type="AlphaFoldDB" id="A0AAE1CM57"/>
<sequence>MAKWADIKVSSHKIYYQLTFSVNFVTQCFPAVKSTPTRGYAQEKGGSCRRGTLMAPGVFSFFSYCDPRSVETLDVFQICMQWAMTGKLSVKDVEEAKLEVFLKVQLFTNRYSGRSTVQSKCGGSEACGRPCYILHNTDGQR</sequence>
<comment type="caution">
    <text evidence="1">The sequence shown here is derived from an EMBL/GenBank/DDBJ whole genome shotgun (WGS) entry which is preliminary data.</text>
</comment>
<dbReference type="Gene3D" id="3.30.830.10">
    <property type="entry name" value="Metalloenzyme, LuxS/M16 peptidase-like"/>
    <property type="match status" value="1"/>
</dbReference>
<dbReference type="Proteomes" id="UP001283361">
    <property type="component" value="Unassembled WGS sequence"/>
</dbReference>
<dbReference type="EMBL" id="JAWDGP010007597">
    <property type="protein sequence ID" value="KAK3711735.1"/>
    <property type="molecule type" value="Genomic_DNA"/>
</dbReference>